<dbReference type="EMBL" id="JACMRX010000004">
    <property type="protein sequence ID" value="KAF7991177.1"/>
    <property type="molecule type" value="Genomic_DNA"/>
</dbReference>
<evidence type="ECO:0000313" key="3">
    <source>
        <dbReference type="Proteomes" id="UP000639338"/>
    </source>
</evidence>
<keyword evidence="3" id="KW-1185">Reference proteome</keyword>
<evidence type="ECO:0000313" key="2">
    <source>
        <dbReference type="EMBL" id="KAF7991177.1"/>
    </source>
</evidence>
<dbReference type="Pfam" id="PF07327">
    <property type="entry name" value="Neuroparsin"/>
    <property type="match status" value="1"/>
</dbReference>
<dbReference type="InterPro" id="IPR010850">
    <property type="entry name" value="Neuroparsin"/>
</dbReference>
<organism evidence="2 3">
    <name type="scientific">Aphidius gifuensis</name>
    <name type="common">Parasitoid wasp</name>
    <dbReference type="NCBI Taxonomy" id="684658"/>
    <lineage>
        <taxon>Eukaryota</taxon>
        <taxon>Metazoa</taxon>
        <taxon>Ecdysozoa</taxon>
        <taxon>Arthropoda</taxon>
        <taxon>Hexapoda</taxon>
        <taxon>Insecta</taxon>
        <taxon>Pterygota</taxon>
        <taxon>Neoptera</taxon>
        <taxon>Endopterygota</taxon>
        <taxon>Hymenoptera</taxon>
        <taxon>Apocrita</taxon>
        <taxon>Ichneumonoidea</taxon>
        <taxon>Braconidae</taxon>
        <taxon>Aphidiinae</taxon>
        <taxon>Aphidius</taxon>
    </lineage>
</organism>
<comment type="caution">
    <text evidence="2">The sequence shown here is derived from an EMBL/GenBank/DDBJ whole genome shotgun (WGS) entry which is preliminary data.</text>
</comment>
<feature type="chain" id="PRO_5032636039" evidence="1">
    <location>
        <begin position="23"/>
        <end position="130"/>
    </location>
</feature>
<sequence>MMTIKTIFIAAFILIIPSYTLSIPSIRFEPKERDDDVCQGCGVNCDNCKYGVTISSCRVLECRKGPGDDCGGVKGTCGEGMICICDKCIGCSINTLECASSDIIRDCLPHRNRNSRYLNLERDNHFTLVK</sequence>
<dbReference type="Proteomes" id="UP000639338">
    <property type="component" value="Unassembled WGS sequence"/>
</dbReference>
<evidence type="ECO:0000256" key="1">
    <source>
        <dbReference type="SAM" id="SignalP"/>
    </source>
</evidence>
<dbReference type="AlphaFoldDB" id="A0A834XT66"/>
<reference evidence="2 3" key="1">
    <citation type="submission" date="2020-08" db="EMBL/GenBank/DDBJ databases">
        <title>Aphidius gifuensis genome sequencing and assembly.</title>
        <authorList>
            <person name="Du Z."/>
        </authorList>
    </citation>
    <scope>NUCLEOTIDE SEQUENCE [LARGE SCALE GENOMIC DNA]</scope>
    <source>
        <strain evidence="2">YNYX2018</strain>
        <tissue evidence="2">Adults</tissue>
    </source>
</reference>
<feature type="signal peptide" evidence="1">
    <location>
        <begin position="1"/>
        <end position="22"/>
    </location>
</feature>
<gene>
    <name evidence="2" type="ORF">HCN44_002739</name>
</gene>
<name>A0A834XT66_APHGI</name>
<accession>A0A834XT66</accession>
<dbReference type="OrthoDB" id="5976811at2759"/>
<protein>
    <submittedName>
        <fullName evidence="2">Uncharacterized protein</fullName>
    </submittedName>
</protein>
<proteinExistence type="predicted"/>
<keyword evidence="1" id="KW-0732">Signal</keyword>